<dbReference type="Proteomes" id="UP001530400">
    <property type="component" value="Unassembled WGS sequence"/>
</dbReference>
<dbReference type="InterPro" id="IPR039900">
    <property type="entry name" value="Pat1-like"/>
</dbReference>
<reference evidence="4 5" key="1">
    <citation type="submission" date="2024-10" db="EMBL/GenBank/DDBJ databases">
        <title>Updated reference genomes for cyclostephanoid diatoms.</title>
        <authorList>
            <person name="Roberts W.R."/>
            <person name="Alverson A.J."/>
        </authorList>
    </citation>
    <scope>NUCLEOTIDE SEQUENCE [LARGE SCALE GENOMIC DNA]</scope>
    <source>
        <strain evidence="4 5">AJA010-31</strain>
    </source>
</reference>
<organism evidence="4 5">
    <name type="scientific">Cyclotella atomus</name>
    <dbReference type="NCBI Taxonomy" id="382360"/>
    <lineage>
        <taxon>Eukaryota</taxon>
        <taxon>Sar</taxon>
        <taxon>Stramenopiles</taxon>
        <taxon>Ochrophyta</taxon>
        <taxon>Bacillariophyta</taxon>
        <taxon>Coscinodiscophyceae</taxon>
        <taxon>Thalassiosirophycidae</taxon>
        <taxon>Stephanodiscales</taxon>
        <taxon>Stephanodiscaceae</taxon>
        <taxon>Cyclotella</taxon>
    </lineage>
</organism>
<evidence type="ECO:0000256" key="1">
    <source>
        <dbReference type="ARBA" id="ARBA00004201"/>
    </source>
</evidence>
<evidence type="ECO:0000313" key="5">
    <source>
        <dbReference type="Proteomes" id="UP001530400"/>
    </source>
</evidence>
<comment type="caution">
    <text evidence="4">The sequence shown here is derived from an EMBL/GenBank/DDBJ whole genome shotgun (WGS) entry which is preliminary data.</text>
</comment>
<dbReference type="EMBL" id="JALLPJ020000174">
    <property type="protein sequence ID" value="KAL3799906.1"/>
    <property type="molecule type" value="Genomic_DNA"/>
</dbReference>
<keyword evidence="5" id="KW-1185">Reference proteome</keyword>
<dbReference type="PANTHER" id="PTHR21551:SF0">
    <property type="entry name" value="PROTEIN ASSOCIATED WITH TOPO II RELATED-1, ISOFORM A"/>
    <property type="match status" value="1"/>
</dbReference>
<feature type="region of interest" description="Disordered" evidence="3">
    <location>
        <begin position="341"/>
        <end position="376"/>
    </location>
</feature>
<dbReference type="AlphaFoldDB" id="A0ABD3QJ62"/>
<protein>
    <submittedName>
        <fullName evidence="4">Uncharacterized protein</fullName>
    </submittedName>
</protein>
<comment type="subcellular location">
    <subcellularLocation>
        <location evidence="1">Cytoplasm</location>
        <location evidence="1">P-body</location>
    </subcellularLocation>
</comment>
<feature type="region of interest" description="Disordered" evidence="3">
    <location>
        <begin position="309"/>
        <end position="329"/>
    </location>
</feature>
<proteinExistence type="predicted"/>
<gene>
    <name evidence="4" type="ORF">ACHAWO_000017</name>
</gene>
<dbReference type="GO" id="GO:0000932">
    <property type="term" value="C:P-body"/>
    <property type="evidence" value="ECO:0007669"/>
    <property type="project" value="UniProtKB-SubCell"/>
</dbReference>
<evidence type="ECO:0000313" key="4">
    <source>
        <dbReference type="EMBL" id="KAL3799906.1"/>
    </source>
</evidence>
<dbReference type="PANTHER" id="PTHR21551">
    <property type="entry name" value="TOPOISOMERASE II-ASSOCIATED PROTEIN PAT1"/>
    <property type="match status" value="1"/>
</dbReference>
<accession>A0ABD3QJ62</accession>
<evidence type="ECO:0000256" key="2">
    <source>
        <dbReference type="ARBA" id="ARBA00022490"/>
    </source>
</evidence>
<sequence>MGGGSLLNDLLSDLDAAISANELLTANDDPTDDLFASLKKDLSAPSHLTSSMMGPPGMTSAGAFVLSRQAPVDTATTTIAADTTAGQDAWSAALAQFGGMSLAEEFLAADIAAKKQSQTSVDAKTAGSASAVRDDITTNVLDMVFEEDEYQLNEEARVIAVNSNQRGEEDEEGVDETGGLMALFGASRAKTQQQLKQTVQVEEETVLSKKKEEELMQSPQAAGVKAPPPSPMFPPPMIPPNNLMPMGGVGAPGMMNYGGPLPPPHHHMMPPLLPPHMMTPNMMPMVGMMPPPPPGAMPPHVMGRPPPHMMPPNYGSKPVGPPGVPQQQDANKRMFKNREFPALGATPQEIEESKAANEEETDLDSIPPTTTTTNNNTRVHILFNNPDPTASPINANLVSSTSMPSRDITFVVNAMMRPLASLDAYNDDYYHWSYVDRKSRNMLMLGGVGPALPNPVWKEVKVEAKERELKFRESLDARSKEFAEEKKSLGRLVKSNVNRPKALLVTPAMKREEEDISTDITVDNTTAGGSGDDYEAEQKRLRIQTWKARVAIDKGYTAFLTLTELRRLIQANAGATTLIHELTGDVKANVNLMHASFGVVIKNDEKGRKIEVDTNRLESTLSMPKGRILFARVVEGGILPHASACELLPVAMLCIFKNALPAAEGEVRLLRALTGLVLTVQPSVEPAILAKCLDVAIAVGCKDVAVDGKKMTNITGERGRMELLHAILARGKIVCGDNETYGWGLKEKQFMALLT</sequence>
<keyword evidence="2" id="KW-0963">Cytoplasm</keyword>
<name>A0ABD3QJ62_9STRA</name>
<evidence type="ECO:0000256" key="3">
    <source>
        <dbReference type="SAM" id="MobiDB-lite"/>
    </source>
</evidence>